<protein>
    <recommendedName>
        <fullName evidence="4">Ankyrin repeat protein</fullName>
    </recommendedName>
</protein>
<dbReference type="AlphaFoldDB" id="A0AAD3H0L4"/>
<feature type="compositionally biased region" description="Polar residues" evidence="1">
    <location>
        <begin position="17"/>
        <end position="28"/>
    </location>
</feature>
<organism evidence="2 3">
    <name type="scientific">Chaetoceros tenuissimus</name>
    <dbReference type="NCBI Taxonomy" id="426638"/>
    <lineage>
        <taxon>Eukaryota</taxon>
        <taxon>Sar</taxon>
        <taxon>Stramenopiles</taxon>
        <taxon>Ochrophyta</taxon>
        <taxon>Bacillariophyta</taxon>
        <taxon>Coscinodiscophyceae</taxon>
        <taxon>Chaetocerotophycidae</taxon>
        <taxon>Chaetocerotales</taxon>
        <taxon>Chaetocerotaceae</taxon>
        <taxon>Chaetoceros</taxon>
    </lineage>
</organism>
<comment type="caution">
    <text evidence="2">The sequence shown here is derived from an EMBL/GenBank/DDBJ whole genome shotgun (WGS) entry which is preliminary data.</text>
</comment>
<reference evidence="2 3" key="1">
    <citation type="journal article" date="2021" name="Sci. Rep.">
        <title>The genome of the diatom Chaetoceros tenuissimus carries an ancient integrated fragment of an extant virus.</title>
        <authorList>
            <person name="Hongo Y."/>
            <person name="Kimura K."/>
            <person name="Takaki Y."/>
            <person name="Yoshida Y."/>
            <person name="Baba S."/>
            <person name="Kobayashi G."/>
            <person name="Nagasaki K."/>
            <person name="Hano T."/>
            <person name="Tomaru Y."/>
        </authorList>
    </citation>
    <scope>NUCLEOTIDE SEQUENCE [LARGE SCALE GENOMIC DNA]</scope>
    <source>
        <strain evidence="2 3">NIES-3715</strain>
    </source>
</reference>
<gene>
    <name evidence="2" type="ORF">CTEN210_02721</name>
</gene>
<proteinExistence type="predicted"/>
<dbReference type="PANTHER" id="PTHR46586:SF1">
    <property type="entry name" value="ANKYRIN REPEAT-CONTAINING PROTEIN"/>
    <property type="match status" value="1"/>
</dbReference>
<evidence type="ECO:0000256" key="1">
    <source>
        <dbReference type="SAM" id="MobiDB-lite"/>
    </source>
</evidence>
<evidence type="ECO:0008006" key="4">
    <source>
        <dbReference type="Google" id="ProtNLM"/>
    </source>
</evidence>
<dbReference type="Gene3D" id="1.25.40.20">
    <property type="entry name" value="Ankyrin repeat-containing domain"/>
    <property type="match status" value="1"/>
</dbReference>
<feature type="region of interest" description="Disordered" evidence="1">
    <location>
        <begin position="1"/>
        <end position="29"/>
    </location>
</feature>
<dbReference type="InterPro" id="IPR052050">
    <property type="entry name" value="SecEffector_AnkRepeat"/>
</dbReference>
<feature type="compositionally biased region" description="Basic and acidic residues" evidence="1">
    <location>
        <begin position="7"/>
        <end position="16"/>
    </location>
</feature>
<dbReference type="PANTHER" id="PTHR46586">
    <property type="entry name" value="ANKYRIN REPEAT-CONTAINING PROTEIN"/>
    <property type="match status" value="1"/>
</dbReference>
<sequence length="702" mass="81413">MAVILESGRKRARTEEAPTSTDSSSGNSYRDERVTQILNSLSDLSNEFPEIKLIIDFENLQANVETAVEKYAKDLETKNRKDIILTNYGQGKVPLYSLPDEVLSNCLAYVGKGYYGSVALTSKKLYEAYKKEFGNKTAYLEMATSVNLANYCLSELCTNLQEKDEFLKAAAVNGNIDVLRCAVSSGYDLFPLVAMNYRSYDTYKGRVEKYIANEDSANNIVKSFKLVQRGHLHVLKYLHEKLNHNLGLQRYCKPAVQYGQLEILQWLQSIGYLGNAPLHTEADYCNYAIKMGNVEVLQWLLQNGYEIKAPMFSIHGSILADAIRSKSVEMIRYCYSLGYNDLLQHSIEEAIIEARNKEVFRVMHDLGYDFGWIDERWCTACADYNFEIIKFLRSISVPWYDDFMKEIVKFGTLEMIKYAHEDGCPWTTCPIGVEYSILLNTSRWSIEKFEYIKDNGCSFDYDESRDYMLQYSLIQKKNFKVLDHFIGKNHEFDNEIFIKMLKREPWNEGLEDNEPWFEGISHLLENSKHVENFKSLEEVFHERQNIDGIKYFHSLGLPWCVESSRNTQLLSKLACYNGLDDVKWAYENGCIGGDLVPYIDEEWDSDEIRQRDEWTANQAFFEKNGLLSQEFKDALSESEHLFFRIDLTSLENLVEDGYTFCSPSEKKSVTKEAFNKCCQHPYSNKDYRKRFIIIQRIGIKQL</sequence>
<name>A0AAD3H0L4_9STRA</name>
<dbReference type="InterPro" id="IPR036770">
    <property type="entry name" value="Ankyrin_rpt-contain_sf"/>
</dbReference>
<keyword evidence="3" id="KW-1185">Reference proteome</keyword>
<accession>A0AAD3H0L4</accession>
<dbReference type="EMBL" id="BLLK01000022">
    <property type="protein sequence ID" value="GFH46247.1"/>
    <property type="molecule type" value="Genomic_DNA"/>
</dbReference>
<dbReference type="Proteomes" id="UP001054902">
    <property type="component" value="Unassembled WGS sequence"/>
</dbReference>
<evidence type="ECO:0000313" key="3">
    <source>
        <dbReference type="Proteomes" id="UP001054902"/>
    </source>
</evidence>
<dbReference type="SUPFAM" id="SSF48403">
    <property type="entry name" value="Ankyrin repeat"/>
    <property type="match status" value="1"/>
</dbReference>
<evidence type="ECO:0000313" key="2">
    <source>
        <dbReference type="EMBL" id="GFH46247.1"/>
    </source>
</evidence>